<sequence length="311" mass="34509">MSEDRTPSKRKTRKSARQQQSDDHKARDAAKTAQRKQKASAAAAKKTKRAANDARAAALGDVTNTTPAEQGKIAALENRIEILSRKNKRLSKAIRRHKINATDDSDDIVAIPKPKNKKFNIQAAMGLENDTRLYTEIQATVRSASIESKIDFALPWKEQEPADVAQVLRVAASRNNYLTAKRFPRHWATSALLQRYINNARGYTAGKANPDSGVSRRRYRNTTVGRIELIKRRGIEARQESSPANDDTEDTEPSNAPRNEGPSHSPALPSDDEEEDDDYDDEDMVPPNDPSDSGSDSDSEGDDEELPMAED</sequence>
<keyword evidence="4" id="KW-1185">Reference proteome</keyword>
<feature type="region of interest" description="Disordered" evidence="2">
    <location>
        <begin position="230"/>
        <end position="311"/>
    </location>
</feature>
<organism evidence="3 4">
    <name type="scientific">Favolaschia claudopus</name>
    <dbReference type="NCBI Taxonomy" id="2862362"/>
    <lineage>
        <taxon>Eukaryota</taxon>
        <taxon>Fungi</taxon>
        <taxon>Dikarya</taxon>
        <taxon>Basidiomycota</taxon>
        <taxon>Agaricomycotina</taxon>
        <taxon>Agaricomycetes</taxon>
        <taxon>Agaricomycetidae</taxon>
        <taxon>Agaricales</taxon>
        <taxon>Marasmiineae</taxon>
        <taxon>Mycenaceae</taxon>
        <taxon>Favolaschia</taxon>
    </lineage>
</organism>
<protein>
    <submittedName>
        <fullName evidence="3">Uncharacterized protein</fullName>
    </submittedName>
</protein>
<evidence type="ECO:0000313" key="3">
    <source>
        <dbReference type="EMBL" id="KAK7027763.1"/>
    </source>
</evidence>
<comment type="caution">
    <text evidence="3">The sequence shown here is derived from an EMBL/GenBank/DDBJ whole genome shotgun (WGS) entry which is preliminary data.</text>
</comment>
<dbReference type="AlphaFoldDB" id="A0AAW0BMJ7"/>
<proteinExistence type="predicted"/>
<evidence type="ECO:0000313" key="4">
    <source>
        <dbReference type="Proteomes" id="UP001362999"/>
    </source>
</evidence>
<gene>
    <name evidence="3" type="ORF">R3P38DRAFT_3354712</name>
</gene>
<evidence type="ECO:0000256" key="2">
    <source>
        <dbReference type="SAM" id="MobiDB-lite"/>
    </source>
</evidence>
<feature type="region of interest" description="Disordered" evidence="2">
    <location>
        <begin position="1"/>
        <end position="63"/>
    </location>
</feature>
<evidence type="ECO:0000256" key="1">
    <source>
        <dbReference type="SAM" id="Coils"/>
    </source>
</evidence>
<accession>A0AAW0BMJ7</accession>
<feature type="compositionally biased region" description="Basic and acidic residues" evidence="2">
    <location>
        <begin position="230"/>
        <end position="239"/>
    </location>
</feature>
<name>A0AAW0BMJ7_9AGAR</name>
<feature type="compositionally biased region" description="Basic and acidic residues" evidence="2">
    <location>
        <begin position="20"/>
        <end position="30"/>
    </location>
</feature>
<dbReference type="EMBL" id="JAWWNJ010000029">
    <property type="protein sequence ID" value="KAK7027763.1"/>
    <property type="molecule type" value="Genomic_DNA"/>
</dbReference>
<feature type="compositionally biased region" description="Acidic residues" evidence="2">
    <location>
        <begin position="270"/>
        <end position="284"/>
    </location>
</feature>
<keyword evidence="1" id="KW-0175">Coiled coil</keyword>
<dbReference type="Proteomes" id="UP001362999">
    <property type="component" value="Unassembled WGS sequence"/>
</dbReference>
<feature type="coiled-coil region" evidence="1">
    <location>
        <begin position="73"/>
        <end position="100"/>
    </location>
</feature>
<reference evidence="3 4" key="1">
    <citation type="journal article" date="2024" name="J Genomics">
        <title>Draft genome sequencing and assembly of Favolaschia claudopus CIRM-BRFM 2984 isolated from oak limbs.</title>
        <authorList>
            <person name="Navarro D."/>
            <person name="Drula E."/>
            <person name="Chaduli D."/>
            <person name="Cazenave R."/>
            <person name="Ahrendt S."/>
            <person name="Wang J."/>
            <person name="Lipzen A."/>
            <person name="Daum C."/>
            <person name="Barry K."/>
            <person name="Grigoriev I.V."/>
            <person name="Favel A."/>
            <person name="Rosso M.N."/>
            <person name="Martin F."/>
        </authorList>
    </citation>
    <scope>NUCLEOTIDE SEQUENCE [LARGE SCALE GENOMIC DNA]</scope>
    <source>
        <strain evidence="3 4">CIRM-BRFM 2984</strain>
    </source>
</reference>
<feature type="compositionally biased region" description="Acidic residues" evidence="2">
    <location>
        <begin position="295"/>
        <end position="311"/>
    </location>
</feature>